<evidence type="ECO:0000313" key="2">
    <source>
        <dbReference type="Proteomes" id="UP000319160"/>
    </source>
</evidence>
<dbReference type="AlphaFoldDB" id="A0A553HYG0"/>
<gene>
    <name evidence="1" type="ORF">FHL15_006129</name>
</gene>
<protein>
    <submittedName>
        <fullName evidence="1">Uncharacterized protein</fullName>
    </submittedName>
</protein>
<evidence type="ECO:0000313" key="1">
    <source>
        <dbReference type="EMBL" id="TRX92991.1"/>
    </source>
</evidence>
<comment type="caution">
    <text evidence="1">The sequence shown here is derived from an EMBL/GenBank/DDBJ whole genome shotgun (WGS) entry which is preliminary data.</text>
</comment>
<sequence length="214" mass="20992">MSIANVTSTSAFLYCPPVTQTQWTTVYETVLPAACETSQWIATYTITETCVGDKTLYVTPTMPPGFVVTTVSCHACNEPEVVITCPGAQPTGMGKPTVQIGGNGVTATIIASPAPAPANGIPTAPAAPTGGFAVISGPSCHSGHCSGNGSDSGSSSGTGSGSGSSCSSGHCSGSGASNNGTVGIPPITGAAASMKRSLIVGTGLAFLAGPFFLL</sequence>
<dbReference type="STRING" id="2512241.A0A553HYG0"/>
<proteinExistence type="predicted"/>
<dbReference type="Proteomes" id="UP000319160">
    <property type="component" value="Unassembled WGS sequence"/>
</dbReference>
<dbReference type="OrthoDB" id="3558870at2759"/>
<reference evidence="2" key="1">
    <citation type="submission" date="2019-06" db="EMBL/GenBank/DDBJ databases">
        <title>Draft genome sequence of the griseofulvin-producing fungus Xylaria cubensis strain G536.</title>
        <authorList>
            <person name="Mead M.E."/>
            <person name="Raja H.A."/>
            <person name="Steenwyk J.L."/>
            <person name="Knowles S.L."/>
            <person name="Oberlies N.H."/>
            <person name="Rokas A."/>
        </authorList>
    </citation>
    <scope>NUCLEOTIDE SEQUENCE [LARGE SCALE GENOMIC DNA]</scope>
    <source>
        <strain evidence="2">G536</strain>
    </source>
</reference>
<dbReference type="EMBL" id="VFLP01000032">
    <property type="protein sequence ID" value="TRX92991.1"/>
    <property type="molecule type" value="Genomic_DNA"/>
</dbReference>
<name>A0A553HYG0_9PEZI</name>
<keyword evidence="2" id="KW-1185">Reference proteome</keyword>
<organism evidence="1 2">
    <name type="scientific">Xylaria flabelliformis</name>
    <dbReference type="NCBI Taxonomy" id="2512241"/>
    <lineage>
        <taxon>Eukaryota</taxon>
        <taxon>Fungi</taxon>
        <taxon>Dikarya</taxon>
        <taxon>Ascomycota</taxon>
        <taxon>Pezizomycotina</taxon>
        <taxon>Sordariomycetes</taxon>
        <taxon>Xylariomycetidae</taxon>
        <taxon>Xylariales</taxon>
        <taxon>Xylariaceae</taxon>
        <taxon>Xylaria</taxon>
    </lineage>
</organism>
<accession>A0A553HYG0</accession>